<reference evidence="1" key="1">
    <citation type="submission" date="2007-04" db="EMBL/GenBank/DDBJ databases">
        <title>Annotation of Pediculus humanus corporis strain USDA.</title>
        <authorList>
            <person name="Kirkness E."/>
            <person name="Hannick L."/>
            <person name="Hass B."/>
            <person name="Bruggner R."/>
            <person name="Lawson D."/>
            <person name="Bidwell S."/>
            <person name="Joardar V."/>
            <person name="Caler E."/>
            <person name="Walenz B."/>
            <person name="Inman J."/>
            <person name="Schobel S."/>
            <person name="Galinsky K."/>
            <person name="Amedeo P."/>
            <person name="Strausberg R."/>
        </authorList>
    </citation>
    <scope>NUCLEOTIDE SEQUENCE</scope>
    <source>
        <strain evidence="1">USDA</strain>
    </source>
</reference>
<dbReference type="VEuPathDB" id="VectorBase:PHUM329290"/>
<dbReference type="KEGG" id="phu:Phum_PHUM329290"/>
<dbReference type="InParanoid" id="E0VN65"/>
<dbReference type="CTD" id="8236277"/>
<evidence type="ECO:0000313" key="2">
    <source>
        <dbReference type="EnsemblMetazoa" id="PHUM329290-PA"/>
    </source>
</evidence>
<gene>
    <name evidence="2" type="primary">8236277</name>
    <name evidence="1" type="ORF">Phum_PHUM329290</name>
</gene>
<dbReference type="EnsemblMetazoa" id="PHUM329290-RA">
    <property type="protein sequence ID" value="PHUM329290-PA"/>
    <property type="gene ID" value="PHUM329290"/>
</dbReference>
<name>E0VN65_PEDHC</name>
<dbReference type="AlphaFoldDB" id="E0VN65"/>
<dbReference type="RefSeq" id="XP_002427559.1">
    <property type="nucleotide sequence ID" value="XM_002427514.1"/>
</dbReference>
<dbReference type="Proteomes" id="UP000009046">
    <property type="component" value="Unassembled WGS sequence"/>
</dbReference>
<organism>
    <name type="scientific">Pediculus humanus subsp. corporis</name>
    <name type="common">Body louse</name>
    <dbReference type="NCBI Taxonomy" id="121224"/>
    <lineage>
        <taxon>Eukaryota</taxon>
        <taxon>Metazoa</taxon>
        <taxon>Ecdysozoa</taxon>
        <taxon>Arthropoda</taxon>
        <taxon>Hexapoda</taxon>
        <taxon>Insecta</taxon>
        <taxon>Pterygota</taxon>
        <taxon>Neoptera</taxon>
        <taxon>Paraneoptera</taxon>
        <taxon>Psocodea</taxon>
        <taxon>Troctomorpha</taxon>
        <taxon>Phthiraptera</taxon>
        <taxon>Anoplura</taxon>
        <taxon>Pediculidae</taxon>
        <taxon>Pediculus</taxon>
    </lineage>
</organism>
<dbReference type="HOGENOM" id="CLU_2963574_0_0_1"/>
<dbReference type="EMBL" id="DS235333">
    <property type="protein sequence ID" value="EEB14821.1"/>
    <property type="molecule type" value="Genomic_DNA"/>
</dbReference>
<keyword evidence="3" id="KW-1185">Reference proteome</keyword>
<evidence type="ECO:0000313" key="3">
    <source>
        <dbReference type="Proteomes" id="UP000009046"/>
    </source>
</evidence>
<accession>E0VN65</accession>
<dbReference type="GeneID" id="8236277"/>
<protein>
    <submittedName>
        <fullName evidence="1 2">Uncharacterized protein</fullName>
    </submittedName>
</protein>
<reference evidence="2" key="3">
    <citation type="submission" date="2021-02" db="UniProtKB">
        <authorList>
            <consortium name="EnsemblMetazoa"/>
        </authorList>
    </citation>
    <scope>IDENTIFICATION</scope>
    <source>
        <strain evidence="2">USDA</strain>
    </source>
</reference>
<dbReference type="EMBL" id="AAZO01003821">
    <property type="status" value="NOT_ANNOTATED_CDS"/>
    <property type="molecule type" value="Genomic_DNA"/>
</dbReference>
<proteinExistence type="predicted"/>
<reference evidence="1" key="2">
    <citation type="submission" date="2007-04" db="EMBL/GenBank/DDBJ databases">
        <title>The genome of the human body louse.</title>
        <authorList>
            <consortium name="The Human Body Louse Genome Consortium"/>
            <person name="Kirkness E."/>
            <person name="Walenz B."/>
            <person name="Hass B."/>
            <person name="Bruggner R."/>
            <person name="Strausberg R."/>
        </authorList>
    </citation>
    <scope>NUCLEOTIDE SEQUENCE</scope>
    <source>
        <strain evidence="1">USDA</strain>
    </source>
</reference>
<sequence length="59" mass="6912">MQMVSSLEFFFLYIKRLSPRQKITQGKGKEKEGVDVREMTVSGDGNNHEYEKVKKSVFR</sequence>
<evidence type="ECO:0000313" key="1">
    <source>
        <dbReference type="EMBL" id="EEB14821.1"/>
    </source>
</evidence>